<feature type="compositionally biased region" description="Polar residues" evidence="1">
    <location>
        <begin position="75"/>
        <end position="85"/>
    </location>
</feature>
<organism evidence="3 4">
    <name type="scientific">Alteriqipengyuania halimionae</name>
    <dbReference type="NCBI Taxonomy" id="1926630"/>
    <lineage>
        <taxon>Bacteria</taxon>
        <taxon>Pseudomonadati</taxon>
        <taxon>Pseudomonadota</taxon>
        <taxon>Alphaproteobacteria</taxon>
        <taxon>Sphingomonadales</taxon>
        <taxon>Erythrobacteraceae</taxon>
        <taxon>Alteriqipengyuania</taxon>
    </lineage>
</organism>
<evidence type="ECO:0000313" key="4">
    <source>
        <dbReference type="Proteomes" id="UP000429229"/>
    </source>
</evidence>
<feature type="compositionally biased region" description="Low complexity" evidence="1">
    <location>
        <begin position="61"/>
        <end position="74"/>
    </location>
</feature>
<feature type="signal peptide" evidence="2">
    <location>
        <begin position="1"/>
        <end position="21"/>
    </location>
</feature>
<keyword evidence="4" id="KW-1185">Reference proteome</keyword>
<evidence type="ECO:0008006" key="5">
    <source>
        <dbReference type="Google" id="ProtNLM"/>
    </source>
</evidence>
<accession>A0A6I4U453</accession>
<dbReference type="EMBL" id="WTYR01000001">
    <property type="protein sequence ID" value="MXP10728.1"/>
    <property type="molecule type" value="Genomic_DNA"/>
</dbReference>
<evidence type="ECO:0000256" key="1">
    <source>
        <dbReference type="SAM" id="MobiDB-lite"/>
    </source>
</evidence>
<evidence type="ECO:0000256" key="2">
    <source>
        <dbReference type="SAM" id="SignalP"/>
    </source>
</evidence>
<protein>
    <recommendedName>
        <fullName evidence="5">Argininosuccinate lyase</fullName>
    </recommendedName>
</protein>
<reference evidence="3 4" key="1">
    <citation type="submission" date="2019-12" db="EMBL/GenBank/DDBJ databases">
        <title>Genomic-based taxomic classification of the family Erythrobacteraceae.</title>
        <authorList>
            <person name="Xu L."/>
        </authorList>
    </citation>
    <scope>NUCLEOTIDE SEQUENCE [LARGE SCALE GENOMIC DNA]</scope>
    <source>
        <strain evidence="3 4">LMG 29519</strain>
    </source>
</reference>
<dbReference type="OrthoDB" id="7429203at2"/>
<dbReference type="AlphaFoldDB" id="A0A6I4U453"/>
<comment type="caution">
    <text evidence="3">The sequence shown here is derived from an EMBL/GenBank/DDBJ whole genome shotgun (WGS) entry which is preliminary data.</text>
</comment>
<dbReference type="RefSeq" id="WP_160617298.1">
    <property type="nucleotide sequence ID" value="NZ_WTYR01000001.1"/>
</dbReference>
<evidence type="ECO:0000313" key="3">
    <source>
        <dbReference type="EMBL" id="MXP10728.1"/>
    </source>
</evidence>
<sequence length="85" mass="8690">MPRRNKLTVLFGLVAALPLAACDKPDNAPGPGGVSMREARALDRAAEIIEERQVQVPPPESGDATAGASDADNAPQPSGGPSQTD</sequence>
<keyword evidence="2" id="KW-0732">Signal</keyword>
<name>A0A6I4U453_9SPHN</name>
<proteinExistence type="predicted"/>
<dbReference type="Proteomes" id="UP000429229">
    <property type="component" value="Unassembled WGS sequence"/>
</dbReference>
<gene>
    <name evidence="3" type="ORF">GRI68_11115</name>
</gene>
<feature type="region of interest" description="Disordered" evidence="1">
    <location>
        <begin position="50"/>
        <end position="85"/>
    </location>
</feature>
<feature type="chain" id="PRO_5026154581" description="Argininosuccinate lyase" evidence="2">
    <location>
        <begin position="22"/>
        <end position="85"/>
    </location>
</feature>